<evidence type="ECO:0000256" key="5">
    <source>
        <dbReference type="ARBA" id="ARBA00022989"/>
    </source>
</evidence>
<keyword evidence="9" id="KW-0645">Protease</keyword>
<sequence>MNIAIITIIIIAINVIVSMKGFNDPGFFNRYKFQTGAVLNGKQYDRILTSGFLHVDFTHLIFNMLTLYFFANVVIQYFSAPSYFVYGTAGVVNMTMGYIMFAVVFLLSILGGNFLALFFQRDNPYYSAVGASGGVSGVLFAAIAAYPDMTLGLMFIIPMPGWVFGILYLGYSVYGMQKQLGNIGHEAHLGGAIVGLIAPIIFYPEIFTVNKLYILGMLIPIAVLLVLAIKSSRK</sequence>
<comment type="similarity">
    <text evidence="2">Belongs to the peptidase S54 family.</text>
</comment>
<dbReference type="InterPro" id="IPR022764">
    <property type="entry name" value="Peptidase_S54_rhomboid_dom"/>
</dbReference>
<dbReference type="GO" id="GO:0004252">
    <property type="term" value="F:serine-type endopeptidase activity"/>
    <property type="evidence" value="ECO:0007669"/>
    <property type="project" value="InterPro"/>
</dbReference>
<evidence type="ECO:0000313" key="9">
    <source>
        <dbReference type="EMBL" id="SMC33112.1"/>
    </source>
</evidence>
<dbReference type="GO" id="GO:0016020">
    <property type="term" value="C:membrane"/>
    <property type="evidence" value="ECO:0007669"/>
    <property type="project" value="UniProtKB-SubCell"/>
</dbReference>
<evidence type="ECO:0000259" key="8">
    <source>
        <dbReference type="Pfam" id="PF01694"/>
    </source>
</evidence>
<feature type="transmembrane region" description="Helical" evidence="7">
    <location>
        <begin position="212"/>
        <end position="229"/>
    </location>
</feature>
<dbReference type="PANTHER" id="PTHR43731">
    <property type="entry name" value="RHOMBOID PROTEASE"/>
    <property type="match status" value="1"/>
</dbReference>
<evidence type="ECO:0000256" key="4">
    <source>
        <dbReference type="ARBA" id="ARBA00022801"/>
    </source>
</evidence>
<dbReference type="Pfam" id="PF01694">
    <property type="entry name" value="Rhomboid"/>
    <property type="match status" value="1"/>
</dbReference>
<dbReference type="AlphaFoldDB" id="A0A1W1YAB7"/>
<accession>A0A1W1YAB7</accession>
<reference evidence="9 10" key="1">
    <citation type="submission" date="2017-04" db="EMBL/GenBank/DDBJ databases">
        <authorList>
            <person name="Afonso C.L."/>
            <person name="Miller P.J."/>
            <person name="Scott M.A."/>
            <person name="Spackman E."/>
            <person name="Goraichik I."/>
            <person name="Dimitrov K.M."/>
            <person name="Suarez D.L."/>
            <person name="Swayne D.E."/>
        </authorList>
    </citation>
    <scope>NUCLEOTIDE SEQUENCE [LARGE SCALE GENOMIC DNA]</scope>
    <source>
        <strain evidence="9 10">CGMCC 1.12708</strain>
    </source>
</reference>
<dbReference type="EMBL" id="FWXS01000001">
    <property type="protein sequence ID" value="SMC33112.1"/>
    <property type="molecule type" value="Genomic_DNA"/>
</dbReference>
<keyword evidence="5 7" id="KW-1133">Transmembrane helix</keyword>
<dbReference type="SUPFAM" id="SSF144091">
    <property type="entry name" value="Rhomboid-like"/>
    <property type="match status" value="1"/>
</dbReference>
<dbReference type="Gene3D" id="1.20.1540.10">
    <property type="entry name" value="Rhomboid-like"/>
    <property type="match status" value="1"/>
</dbReference>
<feature type="transmembrane region" description="Helical" evidence="7">
    <location>
        <begin position="6"/>
        <end position="23"/>
    </location>
</feature>
<feature type="transmembrane region" description="Helical" evidence="7">
    <location>
        <begin position="125"/>
        <end position="146"/>
    </location>
</feature>
<dbReference type="OrthoDB" id="9813074at2"/>
<dbReference type="GO" id="GO:0006508">
    <property type="term" value="P:proteolysis"/>
    <property type="evidence" value="ECO:0007669"/>
    <property type="project" value="UniProtKB-KW"/>
</dbReference>
<evidence type="ECO:0000256" key="3">
    <source>
        <dbReference type="ARBA" id="ARBA00022692"/>
    </source>
</evidence>
<feature type="domain" description="Peptidase S54 rhomboid" evidence="8">
    <location>
        <begin position="43"/>
        <end position="203"/>
    </location>
</feature>
<dbReference type="InterPro" id="IPR035952">
    <property type="entry name" value="Rhomboid-like_sf"/>
</dbReference>
<evidence type="ECO:0000313" key="10">
    <source>
        <dbReference type="Proteomes" id="UP000192393"/>
    </source>
</evidence>
<feature type="transmembrane region" description="Helical" evidence="7">
    <location>
        <begin position="186"/>
        <end position="206"/>
    </location>
</feature>
<feature type="transmembrane region" description="Helical" evidence="7">
    <location>
        <begin position="60"/>
        <end position="78"/>
    </location>
</feature>
<keyword evidence="4" id="KW-0378">Hydrolase</keyword>
<keyword evidence="10" id="KW-1185">Reference proteome</keyword>
<dbReference type="PANTHER" id="PTHR43731:SF14">
    <property type="entry name" value="PRESENILIN-ASSOCIATED RHOMBOID-LIKE PROTEIN, MITOCHONDRIAL"/>
    <property type="match status" value="1"/>
</dbReference>
<organism evidence="9 10">
    <name type="scientific">Moheibacter sediminis</name>
    <dbReference type="NCBI Taxonomy" id="1434700"/>
    <lineage>
        <taxon>Bacteria</taxon>
        <taxon>Pseudomonadati</taxon>
        <taxon>Bacteroidota</taxon>
        <taxon>Flavobacteriia</taxon>
        <taxon>Flavobacteriales</taxon>
        <taxon>Weeksellaceae</taxon>
        <taxon>Moheibacter</taxon>
    </lineage>
</organism>
<feature type="transmembrane region" description="Helical" evidence="7">
    <location>
        <begin position="152"/>
        <end position="174"/>
    </location>
</feature>
<comment type="subcellular location">
    <subcellularLocation>
        <location evidence="1">Membrane</location>
        <topology evidence="1">Multi-pass membrane protein</topology>
    </subcellularLocation>
</comment>
<feature type="transmembrane region" description="Helical" evidence="7">
    <location>
        <begin position="98"/>
        <end position="118"/>
    </location>
</feature>
<keyword evidence="3 7" id="KW-0812">Transmembrane</keyword>
<evidence type="ECO:0000256" key="1">
    <source>
        <dbReference type="ARBA" id="ARBA00004141"/>
    </source>
</evidence>
<proteinExistence type="inferred from homology"/>
<name>A0A1W1YAB7_9FLAO</name>
<evidence type="ECO:0000256" key="6">
    <source>
        <dbReference type="ARBA" id="ARBA00023136"/>
    </source>
</evidence>
<evidence type="ECO:0000256" key="7">
    <source>
        <dbReference type="SAM" id="Phobius"/>
    </source>
</evidence>
<dbReference type="RefSeq" id="WP_084015395.1">
    <property type="nucleotide sequence ID" value="NZ_FWXS01000001.1"/>
</dbReference>
<dbReference type="Proteomes" id="UP000192393">
    <property type="component" value="Unassembled WGS sequence"/>
</dbReference>
<gene>
    <name evidence="9" type="ORF">SAMN06296427_101181</name>
</gene>
<protein>
    <submittedName>
        <fullName evidence="9">Membrane associated serine protease, rhomboid family</fullName>
    </submittedName>
</protein>
<keyword evidence="6 7" id="KW-0472">Membrane</keyword>
<dbReference type="STRING" id="1434700.SAMN06296427_101181"/>
<evidence type="ECO:0000256" key="2">
    <source>
        <dbReference type="ARBA" id="ARBA00009045"/>
    </source>
</evidence>
<dbReference type="InterPro" id="IPR050925">
    <property type="entry name" value="Rhomboid_protease_S54"/>
</dbReference>